<dbReference type="PANTHER" id="PTHR11439:SF483">
    <property type="entry name" value="PEPTIDE SYNTHASE GLIP-LIKE, PUTATIVE (AFU_ORTHOLOGUE AFUA_3G12920)-RELATED"/>
    <property type="match status" value="1"/>
</dbReference>
<name>A0A8J5HAS5_ZINOF</name>
<evidence type="ECO:0000313" key="1">
    <source>
        <dbReference type="EMBL" id="KAG6517572.1"/>
    </source>
</evidence>
<dbReference type="AlphaFoldDB" id="A0A8J5HAS5"/>
<organism evidence="1 2">
    <name type="scientific">Zingiber officinale</name>
    <name type="common">Ginger</name>
    <name type="synonym">Amomum zingiber</name>
    <dbReference type="NCBI Taxonomy" id="94328"/>
    <lineage>
        <taxon>Eukaryota</taxon>
        <taxon>Viridiplantae</taxon>
        <taxon>Streptophyta</taxon>
        <taxon>Embryophyta</taxon>
        <taxon>Tracheophyta</taxon>
        <taxon>Spermatophyta</taxon>
        <taxon>Magnoliopsida</taxon>
        <taxon>Liliopsida</taxon>
        <taxon>Zingiberales</taxon>
        <taxon>Zingiberaceae</taxon>
        <taxon>Zingiber</taxon>
    </lineage>
</organism>
<sequence>MSSIKAEYISACGAAWEVVWLRRILKDMKQEQFAPTILSCDNMSAIAKKPVFNSRTKHIELRHHFIRELSRKGEIELVFCKTGDIFTKPLSTEKFLYLREKLGVLDLSKLRGSVKS</sequence>
<reference evidence="1 2" key="1">
    <citation type="submission" date="2020-08" db="EMBL/GenBank/DDBJ databases">
        <title>Plant Genome Project.</title>
        <authorList>
            <person name="Zhang R.-G."/>
        </authorList>
    </citation>
    <scope>NUCLEOTIDE SEQUENCE [LARGE SCALE GENOMIC DNA]</scope>
    <source>
        <tissue evidence="1">Rhizome</tissue>
    </source>
</reference>
<protein>
    <recommendedName>
        <fullName evidence="3">Retrovirus-related Pol polyprotein from transposon TNT 1-94</fullName>
    </recommendedName>
</protein>
<keyword evidence="2" id="KW-1185">Reference proteome</keyword>
<proteinExistence type="predicted"/>
<dbReference type="CDD" id="cd09272">
    <property type="entry name" value="RNase_HI_RT_Ty1"/>
    <property type="match status" value="1"/>
</dbReference>
<gene>
    <name evidence="1" type="ORF">ZIOFF_020968</name>
</gene>
<evidence type="ECO:0008006" key="3">
    <source>
        <dbReference type="Google" id="ProtNLM"/>
    </source>
</evidence>
<dbReference type="PANTHER" id="PTHR11439">
    <property type="entry name" value="GAG-POL-RELATED RETROTRANSPOSON"/>
    <property type="match status" value="1"/>
</dbReference>
<evidence type="ECO:0000313" key="2">
    <source>
        <dbReference type="Proteomes" id="UP000734854"/>
    </source>
</evidence>
<dbReference type="EMBL" id="JACMSC010000006">
    <property type="protein sequence ID" value="KAG6517572.1"/>
    <property type="molecule type" value="Genomic_DNA"/>
</dbReference>
<comment type="caution">
    <text evidence="1">The sequence shown here is derived from an EMBL/GenBank/DDBJ whole genome shotgun (WGS) entry which is preliminary data.</text>
</comment>
<dbReference type="Proteomes" id="UP000734854">
    <property type="component" value="Unassembled WGS sequence"/>
</dbReference>
<accession>A0A8J5HAS5</accession>